<dbReference type="OrthoDB" id="1939573at2759"/>
<keyword evidence="2" id="KW-0347">Helicase</keyword>
<dbReference type="Proteomes" id="UP000325081">
    <property type="component" value="Unassembled WGS sequence"/>
</dbReference>
<comment type="caution">
    <text evidence="2">The sequence shown here is derived from an EMBL/GenBank/DDBJ whole genome shotgun (WGS) entry which is preliminary data.</text>
</comment>
<dbReference type="AlphaFoldDB" id="A0A5A7RH21"/>
<protein>
    <submittedName>
        <fullName evidence="2">DEAD box RNA helicase 1</fullName>
    </submittedName>
</protein>
<proteinExistence type="predicted"/>
<accession>A0A5A7RH21</accession>
<evidence type="ECO:0000256" key="1">
    <source>
        <dbReference type="SAM" id="MobiDB-lite"/>
    </source>
</evidence>
<keyword evidence="2" id="KW-0547">Nucleotide-binding</keyword>
<feature type="region of interest" description="Disordered" evidence="1">
    <location>
        <begin position="84"/>
        <end position="110"/>
    </location>
</feature>
<dbReference type="EMBL" id="BKCP01012736">
    <property type="protein sequence ID" value="GER56486.1"/>
    <property type="molecule type" value="Genomic_DNA"/>
</dbReference>
<organism evidence="2 3">
    <name type="scientific">Striga asiatica</name>
    <name type="common">Asiatic witchweed</name>
    <name type="synonym">Buchnera asiatica</name>
    <dbReference type="NCBI Taxonomy" id="4170"/>
    <lineage>
        <taxon>Eukaryota</taxon>
        <taxon>Viridiplantae</taxon>
        <taxon>Streptophyta</taxon>
        <taxon>Embryophyta</taxon>
        <taxon>Tracheophyta</taxon>
        <taxon>Spermatophyta</taxon>
        <taxon>Magnoliopsida</taxon>
        <taxon>eudicotyledons</taxon>
        <taxon>Gunneridae</taxon>
        <taxon>Pentapetalae</taxon>
        <taxon>asterids</taxon>
        <taxon>lamiids</taxon>
        <taxon>Lamiales</taxon>
        <taxon>Orobanchaceae</taxon>
        <taxon>Buchnereae</taxon>
        <taxon>Striga</taxon>
    </lineage>
</organism>
<keyword evidence="3" id="KW-1185">Reference proteome</keyword>
<keyword evidence="2" id="KW-0067">ATP-binding</keyword>
<gene>
    <name evidence="2" type="ORF">STAS_34218</name>
</gene>
<sequence length="149" mass="16092">MTKNPFCRLGCNPRRSNFPSTFLLGVAVDLLLLKTIGAESESLMLFFLWAVSTKGNRGFLEQGPLFSNSAALFWAAEAEEGRRGAEAPPFSAADLGGLGDGGKGGEEETSLPSFSWRQKAQIPPGLLFFEASVGYMSKSSMEIQANSRY</sequence>
<dbReference type="GO" id="GO:0004386">
    <property type="term" value="F:helicase activity"/>
    <property type="evidence" value="ECO:0007669"/>
    <property type="project" value="UniProtKB-KW"/>
</dbReference>
<reference evidence="3" key="1">
    <citation type="journal article" date="2019" name="Curr. Biol.">
        <title>Genome Sequence of Striga asiatica Provides Insight into the Evolution of Plant Parasitism.</title>
        <authorList>
            <person name="Yoshida S."/>
            <person name="Kim S."/>
            <person name="Wafula E.K."/>
            <person name="Tanskanen J."/>
            <person name="Kim Y.M."/>
            <person name="Honaas L."/>
            <person name="Yang Z."/>
            <person name="Spallek T."/>
            <person name="Conn C.E."/>
            <person name="Ichihashi Y."/>
            <person name="Cheong K."/>
            <person name="Cui S."/>
            <person name="Der J.P."/>
            <person name="Gundlach H."/>
            <person name="Jiao Y."/>
            <person name="Hori C."/>
            <person name="Ishida J.K."/>
            <person name="Kasahara H."/>
            <person name="Kiba T."/>
            <person name="Kim M.S."/>
            <person name="Koo N."/>
            <person name="Laohavisit A."/>
            <person name="Lee Y.H."/>
            <person name="Lumba S."/>
            <person name="McCourt P."/>
            <person name="Mortimer J.C."/>
            <person name="Mutuku J.M."/>
            <person name="Nomura T."/>
            <person name="Sasaki-Sekimoto Y."/>
            <person name="Seto Y."/>
            <person name="Wang Y."/>
            <person name="Wakatake T."/>
            <person name="Sakakibara H."/>
            <person name="Demura T."/>
            <person name="Yamaguchi S."/>
            <person name="Yoneyama K."/>
            <person name="Manabe R.I."/>
            <person name="Nelson D.C."/>
            <person name="Schulman A.H."/>
            <person name="Timko M.P."/>
            <person name="dePamphilis C.W."/>
            <person name="Choi D."/>
            <person name="Shirasu K."/>
        </authorList>
    </citation>
    <scope>NUCLEOTIDE SEQUENCE [LARGE SCALE GENOMIC DNA]</scope>
    <source>
        <strain evidence="3">cv. UVA1</strain>
    </source>
</reference>
<evidence type="ECO:0000313" key="3">
    <source>
        <dbReference type="Proteomes" id="UP000325081"/>
    </source>
</evidence>
<keyword evidence="2" id="KW-0378">Hydrolase</keyword>
<evidence type="ECO:0000313" key="2">
    <source>
        <dbReference type="EMBL" id="GER56486.1"/>
    </source>
</evidence>
<name>A0A5A7RH21_STRAF</name>